<dbReference type="InterPro" id="IPR005300">
    <property type="entry name" value="MltA_B"/>
</dbReference>
<reference evidence="2 3" key="1">
    <citation type="submission" date="2018-08" db="EMBL/GenBank/DDBJ databases">
        <title>Recombination of ecologically and evolutionarily significant loci maintains genetic cohesion in the Pseudomonas syringae species complex.</title>
        <authorList>
            <person name="Dillon M."/>
            <person name="Thakur S."/>
            <person name="Almeida R.N.D."/>
            <person name="Weir B.S."/>
            <person name="Guttman D.S."/>
        </authorList>
    </citation>
    <scope>NUCLEOTIDE SEQUENCE [LARGE SCALE GENOMIC DNA]</scope>
    <source>
        <strain evidence="2 3">ICMP 7846</strain>
    </source>
</reference>
<dbReference type="GO" id="GO:0009253">
    <property type="term" value="P:peptidoglycan catabolic process"/>
    <property type="evidence" value="ECO:0007669"/>
    <property type="project" value="TreeGrafter"/>
</dbReference>
<feature type="non-terminal residue" evidence="2">
    <location>
        <position position="53"/>
    </location>
</feature>
<name>A0A3M5D338_PSEAI</name>
<sequence>NGSSAPVLAWLGDPMDLQFLQIQGSGRIQLEDGRQLRIGYGDPNGHPYKPVGR</sequence>
<feature type="non-terminal residue" evidence="2">
    <location>
        <position position="1"/>
    </location>
</feature>
<evidence type="ECO:0000313" key="3">
    <source>
        <dbReference type="Proteomes" id="UP000270834"/>
    </source>
</evidence>
<comment type="caution">
    <text evidence="2">The sequence shown here is derived from an EMBL/GenBank/DDBJ whole genome shotgun (WGS) entry which is preliminary data.</text>
</comment>
<protein>
    <recommendedName>
        <fullName evidence="1">Lytic transglycosylase MltA domain-containing protein</fullName>
    </recommendedName>
</protein>
<dbReference type="Proteomes" id="UP000270834">
    <property type="component" value="Unassembled WGS sequence"/>
</dbReference>
<evidence type="ECO:0000313" key="2">
    <source>
        <dbReference type="EMBL" id="RMS44346.1"/>
    </source>
</evidence>
<gene>
    <name evidence="2" type="ORF">ALP65_04490</name>
</gene>
<dbReference type="GO" id="GO:0008933">
    <property type="term" value="F:peptidoglycan lytic transglycosylase activity"/>
    <property type="evidence" value="ECO:0007669"/>
    <property type="project" value="TreeGrafter"/>
</dbReference>
<dbReference type="EMBL" id="RBSQ01001429">
    <property type="protein sequence ID" value="RMS44346.1"/>
    <property type="molecule type" value="Genomic_DNA"/>
</dbReference>
<dbReference type="AlphaFoldDB" id="A0A3M5D338"/>
<evidence type="ECO:0000259" key="1">
    <source>
        <dbReference type="SMART" id="SM00925"/>
    </source>
</evidence>
<accession>A0A3M5D338</accession>
<dbReference type="Pfam" id="PF03562">
    <property type="entry name" value="MltA"/>
    <property type="match status" value="1"/>
</dbReference>
<dbReference type="SMART" id="SM00925">
    <property type="entry name" value="MltA"/>
    <property type="match status" value="1"/>
</dbReference>
<dbReference type="InterPro" id="IPR026044">
    <property type="entry name" value="MltA"/>
</dbReference>
<organism evidence="2 3">
    <name type="scientific">Pseudomonas aeruginosa</name>
    <dbReference type="NCBI Taxonomy" id="287"/>
    <lineage>
        <taxon>Bacteria</taxon>
        <taxon>Pseudomonadati</taxon>
        <taxon>Pseudomonadota</taxon>
        <taxon>Gammaproteobacteria</taxon>
        <taxon>Pseudomonadales</taxon>
        <taxon>Pseudomonadaceae</taxon>
        <taxon>Pseudomonas</taxon>
    </lineage>
</organism>
<feature type="domain" description="Lytic transglycosylase MltA" evidence="1">
    <location>
        <begin position="1"/>
        <end position="53"/>
    </location>
</feature>
<proteinExistence type="predicted"/>
<dbReference type="SUPFAM" id="SSF50685">
    <property type="entry name" value="Barwin-like endoglucanases"/>
    <property type="match status" value="1"/>
</dbReference>
<dbReference type="PANTHER" id="PTHR30124:SF0">
    <property type="entry name" value="MEMBRANE-BOUND LYTIC MUREIN TRANSGLYCOSYLASE A"/>
    <property type="match status" value="1"/>
</dbReference>
<dbReference type="Gene3D" id="2.40.240.50">
    <property type="entry name" value="Barwin-like endoglucanases"/>
    <property type="match status" value="1"/>
</dbReference>
<dbReference type="GO" id="GO:0004553">
    <property type="term" value="F:hydrolase activity, hydrolyzing O-glycosyl compounds"/>
    <property type="evidence" value="ECO:0007669"/>
    <property type="project" value="InterPro"/>
</dbReference>
<dbReference type="PANTHER" id="PTHR30124">
    <property type="entry name" value="MEMBRANE-BOUND LYTIC MUREIN TRANSGLYCOSYLASE A"/>
    <property type="match status" value="1"/>
</dbReference>
<dbReference type="InterPro" id="IPR036908">
    <property type="entry name" value="RlpA-like_sf"/>
</dbReference>